<keyword evidence="3 7" id="KW-0812">Transmembrane</keyword>
<evidence type="ECO:0000256" key="6">
    <source>
        <dbReference type="ARBA" id="ARBA00023136"/>
    </source>
</evidence>
<comment type="subcellular location">
    <subcellularLocation>
        <location evidence="1">Membrane</location>
        <topology evidence="1">Single-pass type II membrane protein</topology>
    </subcellularLocation>
</comment>
<sequence>METKSNGVDMMDWARAPPKKGPFLERLGKVLYDPEEKSFLGRTPKRWGIILAFYLVFYIVLAVLTSICFGGLYLSLDENKPTYTLKESLIGANPGVAYRPRSEDGFLMKYSMDNSSHTVELVDQIKEFLEAHDKESYAAKTTCNAADNYGFPETPCFFIKLNKIYAWEPQFYDEVSALPDDMPPALVAHISSLPHEERKQVWISCEEEKTNTTTLSYPWGMGLPGRYYPFMNVPGYQSPIVAVQITPPTNVQVAIRCRVWAKNVIYNKSLKEPSGYTRILLTVENDNEEHRK</sequence>
<keyword evidence="5 7" id="KW-1133">Transmembrane helix</keyword>
<dbReference type="InterPro" id="IPR038702">
    <property type="entry name" value="Na/K_ATPase_sub_beta_sf"/>
</dbReference>
<accession>A0ABQ7PQC2</accession>
<keyword evidence="4" id="KW-0735">Signal-anchor</keyword>
<gene>
    <name evidence="8" type="ORF">JYU34_022616</name>
</gene>
<keyword evidence="6 7" id="KW-0472">Membrane</keyword>
<evidence type="ECO:0000256" key="5">
    <source>
        <dbReference type="ARBA" id="ARBA00022989"/>
    </source>
</evidence>
<feature type="transmembrane region" description="Helical" evidence="7">
    <location>
        <begin position="47"/>
        <end position="74"/>
    </location>
</feature>
<evidence type="ECO:0000256" key="2">
    <source>
        <dbReference type="ARBA" id="ARBA00005876"/>
    </source>
</evidence>
<dbReference type="EMBL" id="JAHIBW010000054">
    <property type="protein sequence ID" value="KAG7294978.1"/>
    <property type="molecule type" value="Genomic_DNA"/>
</dbReference>
<evidence type="ECO:0000313" key="9">
    <source>
        <dbReference type="Proteomes" id="UP000823941"/>
    </source>
</evidence>
<dbReference type="PANTHER" id="PTHR11523:SF46">
    <property type="entry name" value="SODIUM_POTASSIUM-TRANSPORTING ATPASE SUBUNIT BETA-2"/>
    <property type="match status" value="1"/>
</dbReference>
<keyword evidence="9" id="KW-1185">Reference proteome</keyword>
<dbReference type="Gene3D" id="2.60.40.1660">
    <property type="entry name" value="Na, k-atpase alpha subunit"/>
    <property type="match status" value="1"/>
</dbReference>
<dbReference type="Pfam" id="PF00287">
    <property type="entry name" value="Na_K-ATPase"/>
    <property type="match status" value="1"/>
</dbReference>
<comment type="similarity">
    <text evidence="2">Belongs to the X(+)/potassium ATPases subunit beta family.</text>
</comment>
<reference evidence="8 9" key="1">
    <citation type="submission" date="2021-06" db="EMBL/GenBank/DDBJ databases">
        <title>A haploid diamondback moth (Plutella xylostella L.) genome assembly resolves 31 chromosomes and identifies a diamide resistance mutation.</title>
        <authorList>
            <person name="Ward C.M."/>
            <person name="Perry K.D."/>
            <person name="Baker G."/>
            <person name="Powis K."/>
            <person name="Heckel D.G."/>
            <person name="Baxter S.W."/>
        </authorList>
    </citation>
    <scope>NUCLEOTIDE SEQUENCE [LARGE SCALE GENOMIC DNA]</scope>
    <source>
        <strain evidence="8 9">LV</strain>
        <tissue evidence="8">Single pupa</tissue>
    </source>
</reference>
<evidence type="ECO:0000256" key="1">
    <source>
        <dbReference type="ARBA" id="ARBA00004606"/>
    </source>
</evidence>
<name>A0ABQ7PQC2_PLUXY</name>
<organism evidence="8 9">
    <name type="scientific">Plutella xylostella</name>
    <name type="common">Diamondback moth</name>
    <name type="synonym">Plutella maculipennis</name>
    <dbReference type="NCBI Taxonomy" id="51655"/>
    <lineage>
        <taxon>Eukaryota</taxon>
        <taxon>Metazoa</taxon>
        <taxon>Ecdysozoa</taxon>
        <taxon>Arthropoda</taxon>
        <taxon>Hexapoda</taxon>
        <taxon>Insecta</taxon>
        <taxon>Pterygota</taxon>
        <taxon>Neoptera</taxon>
        <taxon>Endopterygota</taxon>
        <taxon>Lepidoptera</taxon>
        <taxon>Glossata</taxon>
        <taxon>Ditrysia</taxon>
        <taxon>Yponomeutoidea</taxon>
        <taxon>Plutellidae</taxon>
        <taxon>Plutella</taxon>
    </lineage>
</organism>
<proteinExistence type="inferred from homology"/>
<dbReference type="PANTHER" id="PTHR11523">
    <property type="entry name" value="SODIUM/POTASSIUM-DEPENDENT ATPASE BETA SUBUNIT"/>
    <property type="match status" value="1"/>
</dbReference>
<comment type="caution">
    <text evidence="8">The sequence shown here is derived from an EMBL/GenBank/DDBJ whole genome shotgun (WGS) entry which is preliminary data.</text>
</comment>
<dbReference type="InterPro" id="IPR000402">
    <property type="entry name" value="Na/K_ATPase_sub_beta"/>
</dbReference>
<evidence type="ECO:0000256" key="4">
    <source>
        <dbReference type="ARBA" id="ARBA00022968"/>
    </source>
</evidence>
<evidence type="ECO:0000256" key="7">
    <source>
        <dbReference type="SAM" id="Phobius"/>
    </source>
</evidence>
<evidence type="ECO:0000313" key="8">
    <source>
        <dbReference type="EMBL" id="KAG7294978.1"/>
    </source>
</evidence>
<evidence type="ECO:0000256" key="3">
    <source>
        <dbReference type="ARBA" id="ARBA00022692"/>
    </source>
</evidence>
<protein>
    <submittedName>
        <fullName evidence="8">Uncharacterized protein</fullName>
    </submittedName>
</protein>
<dbReference type="Proteomes" id="UP000823941">
    <property type="component" value="Unassembled WGS sequence"/>
</dbReference>